<dbReference type="PANTHER" id="PTHR36452:SF1">
    <property type="entry name" value="DUF2461 DOMAIN-CONTAINING PROTEIN"/>
    <property type="match status" value="1"/>
</dbReference>
<reference evidence="1 2" key="1">
    <citation type="submission" date="2018-03" db="EMBL/GenBank/DDBJ databases">
        <authorList>
            <person name="Keele B.F."/>
        </authorList>
    </citation>
    <scope>NUCLEOTIDE SEQUENCE [LARGE SCALE GENOMIC DNA]</scope>
    <source>
        <strain evidence="1 2">YL28-9</strain>
    </source>
</reference>
<evidence type="ECO:0000313" key="2">
    <source>
        <dbReference type="Proteomes" id="UP000240912"/>
    </source>
</evidence>
<dbReference type="NCBIfam" id="TIGR02453">
    <property type="entry name" value="TIGR02453 family protein"/>
    <property type="match status" value="1"/>
</dbReference>
<accession>A0A2T3HQL9</accession>
<sequence length="219" mass="25059">MIKPTTLDFLSQVTRNNNREWFLANKDAYETAKQDIHELTGKIIPVLARIDPRFQADADPKKCLLRIYRDIRFSKDKTPYKTNFGISFSVGGKGVNEPGYFLQLEPGKSFLAGGSWMPEAAHLKLIRQEIDYNGSEFRGLVESPGFRKYFELSREDTLKTTPKGYDADHPEIEYLKLKSFVGIHDIADKSLFDPKFVDKLGKAFENLYPLVVFLRNALA</sequence>
<name>A0A2T3HQL9_9SPHI</name>
<organism evidence="1 2">
    <name type="scientific">Pedobacter yulinensis</name>
    <dbReference type="NCBI Taxonomy" id="2126353"/>
    <lineage>
        <taxon>Bacteria</taxon>
        <taxon>Pseudomonadati</taxon>
        <taxon>Bacteroidota</taxon>
        <taxon>Sphingobacteriia</taxon>
        <taxon>Sphingobacteriales</taxon>
        <taxon>Sphingobacteriaceae</taxon>
        <taxon>Pedobacter</taxon>
    </lineage>
</organism>
<dbReference type="InterPro" id="IPR012808">
    <property type="entry name" value="CHP02453"/>
</dbReference>
<protein>
    <submittedName>
        <fullName evidence="1">TIGR02453 family protein</fullName>
    </submittedName>
</protein>
<dbReference type="OrthoDB" id="9794241at2"/>
<proteinExistence type="predicted"/>
<dbReference type="PANTHER" id="PTHR36452">
    <property type="entry name" value="CHROMOSOME 12, WHOLE GENOME SHOTGUN SEQUENCE"/>
    <property type="match status" value="1"/>
</dbReference>
<dbReference type="Pfam" id="PF09365">
    <property type="entry name" value="DUF2461"/>
    <property type="match status" value="1"/>
</dbReference>
<dbReference type="Proteomes" id="UP000240912">
    <property type="component" value="Unassembled WGS sequence"/>
</dbReference>
<dbReference type="RefSeq" id="WP_107212712.1">
    <property type="nucleotide sequence ID" value="NZ_KZ686268.1"/>
</dbReference>
<dbReference type="EMBL" id="PYLS01000001">
    <property type="protein sequence ID" value="PST84693.1"/>
    <property type="molecule type" value="Genomic_DNA"/>
</dbReference>
<gene>
    <name evidence="1" type="ORF">C7T94_00740</name>
</gene>
<evidence type="ECO:0000313" key="1">
    <source>
        <dbReference type="EMBL" id="PST84693.1"/>
    </source>
</evidence>
<dbReference type="AlphaFoldDB" id="A0A2T3HQL9"/>
<comment type="caution">
    <text evidence="1">The sequence shown here is derived from an EMBL/GenBank/DDBJ whole genome shotgun (WGS) entry which is preliminary data.</text>
</comment>
<dbReference type="PIRSF" id="PIRSF028451">
    <property type="entry name" value="UCP028451"/>
    <property type="match status" value="1"/>
</dbReference>
<keyword evidence="2" id="KW-1185">Reference proteome</keyword>
<dbReference type="InterPro" id="IPR015996">
    <property type="entry name" value="UCP028451"/>
</dbReference>